<comment type="caution">
    <text evidence="1">The sequence shown here is derived from an EMBL/GenBank/DDBJ whole genome shotgun (WGS) entry which is preliminary data.</text>
</comment>
<reference evidence="1 2" key="1">
    <citation type="journal article" date="2015" name="Stand. Genomic Sci.">
        <title>Genomic Encyclopedia of Bacterial and Archaeal Type Strains, Phase III: the genomes of soil and plant-associated and newly described type strains.</title>
        <authorList>
            <person name="Whitman W.B."/>
            <person name="Woyke T."/>
            <person name="Klenk H.P."/>
            <person name="Zhou Y."/>
            <person name="Lilburn T.G."/>
            <person name="Beck B.J."/>
            <person name="De Vos P."/>
            <person name="Vandamme P."/>
            <person name="Eisen J.A."/>
            <person name="Garrity G."/>
            <person name="Hugenholtz P."/>
            <person name="Kyrpides N.C."/>
        </authorList>
    </citation>
    <scope>NUCLEOTIDE SEQUENCE [LARGE SCALE GENOMIC DNA]</scope>
    <source>
        <strain evidence="1 2">P5626</strain>
    </source>
</reference>
<accession>A0ABY2B339</accession>
<protein>
    <recommendedName>
        <fullName evidence="3">AraC family transcriptional regulator</fullName>
    </recommendedName>
</protein>
<name>A0ABY2B339_9FLAO</name>
<dbReference type="EMBL" id="SLWA01000002">
    <property type="protein sequence ID" value="TCN59485.1"/>
    <property type="molecule type" value="Genomic_DNA"/>
</dbReference>
<evidence type="ECO:0008006" key="3">
    <source>
        <dbReference type="Google" id="ProtNLM"/>
    </source>
</evidence>
<proteinExistence type="predicted"/>
<sequence length="55" mass="6391">MAVNFIKLAPYVIRNFQHVESLIPNVEFKAYADNVHYSVSNVFPISNVYTIVFDR</sequence>
<evidence type="ECO:0000313" key="2">
    <source>
        <dbReference type="Proteomes" id="UP000295270"/>
    </source>
</evidence>
<organism evidence="1 2">
    <name type="scientific">Flavobacterium circumlabens</name>
    <dbReference type="NCBI Taxonomy" id="2133765"/>
    <lineage>
        <taxon>Bacteria</taxon>
        <taxon>Pseudomonadati</taxon>
        <taxon>Bacteroidota</taxon>
        <taxon>Flavobacteriia</taxon>
        <taxon>Flavobacteriales</taxon>
        <taxon>Flavobacteriaceae</taxon>
        <taxon>Flavobacterium</taxon>
    </lineage>
</organism>
<keyword evidence="2" id="KW-1185">Reference proteome</keyword>
<evidence type="ECO:0000313" key="1">
    <source>
        <dbReference type="EMBL" id="TCN59485.1"/>
    </source>
</evidence>
<gene>
    <name evidence="1" type="ORF">EV142_102103</name>
</gene>
<dbReference type="Proteomes" id="UP000295270">
    <property type="component" value="Unassembled WGS sequence"/>
</dbReference>